<dbReference type="EMBL" id="HACG01002526">
    <property type="protein sequence ID" value="CEK49391.1"/>
    <property type="molecule type" value="Transcribed_RNA"/>
</dbReference>
<organism evidence="1">
    <name type="scientific">Arion vulgaris</name>
    <dbReference type="NCBI Taxonomy" id="1028688"/>
    <lineage>
        <taxon>Eukaryota</taxon>
        <taxon>Metazoa</taxon>
        <taxon>Spiralia</taxon>
        <taxon>Lophotrochozoa</taxon>
        <taxon>Mollusca</taxon>
        <taxon>Gastropoda</taxon>
        <taxon>Heterobranchia</taxon>
        <taxon>Euthyneura</taxon>
        <taxon>Panpulmonata</taxon>
        <taxon>Eupulmonata</taxon>
        <taxon>Stylommatophora</taxon>
        <taxon>Helicina</taxon>
        <taxon>Arionoidea</taxon>
        <taxon>Arionidae</taxon>
        <taxon>Arion</taxon>
    </lineage>
</organism>
<evidence type="ECO:0000313" key="1">
    <source>
        <dbReference type="EMBL" id="CEK49391.1"/>
    </source>
</evidence>
<dbReference type="AlphaFoldDB" id="A0A0B6Y0S7"/>
<accession>A0A0B6Y0S7</accession>
<proteinExistence type="predicted"/>
<reference evidence="1" key="1">
    <citation type="submission" date="2014-12" db="EMBL/GenBank/DDBJ databases">
        <title>Insight into the proteome of Arion vulgaris.</title>
        <authorList>
            <person name="Aradska J."/>
            <person name="Bulat T."/>
            <person name="Smidak R."/>
            <person name="Sarate P."/>
            <person name="Gangsoo J."/>
            <person name="Sialana F."/>
            <person name="Bilban M."/>
            <person name="Lubec G."/>
        </authorList>
    </citation>
    <scope>NUCLEOTIDE SEQUENCE</scope>
    <source>
        <tissue evidence="1">Skin</tissue>
    </source>
</reference>
<sequence length="122" mass="13876">MELFSCPYHTSSYCLLKTGTKPGPTKGASFYICGHCPFSKCTKLPTVHCTVHKTHMLELQSIVNLKNSSEQLRKYYRCPARNAGESWCGYTTIPKTPTIILEDHRDQNLVKSDLKESQHKLQ</sequence>
<feature type="non-terminal residue" evidence="1">
    <location>
        <position position="122"/>
    </location>
</feature>
<protein>
    <submittedName>
        <fullName evidence="1">Uncharacterized protein</fullName>
    </submittedName>
</protein>
<name>A0A0B6Y0S7_9EUPU</name>
<gene>
    <name evidence="1" type="primary">ORF7567</name>
</gene>